<keyword evidence="3" id="KW-1185">Reference proteome</keyword>
<dbReference type="EMBL" id="BAABBO010000022">
    <property type="protein sequence ID" value="GAA3978456.1"/>
    <property type="molecule type" value="Genomic_DNA"/>
</dbReference>
<dbReference type="PANTHER" id="PTHR46211">
    <property type="entry name" value="GLYCEROPHOSPHORYL DIESTER PHOSPHODIESTERASE"/>
    <property type="match status" value="1"/>
</dbReference>
<dbReference type="SUPFAM" id="SSF51695">
    <property type="entry name" value="PLC-like phosphodiesterases"/>
    <property type="match status" value="1"/>
</dbReference>
<reference evidence="3" key="1">
    <citation type="journal article" date="2019" name="Int. J. Syst. Evol. Microbiol.">
        <title>The Global Catalogue of Microorganisms (GCM) 10K type strain sequencing project: providing services to taxonomists for standard genome sequencing and annotation.</title>
        <authorList>
            <consortium name="The Broad Institute Genomics Platform"/>
            <consortium name="The Broad Institute Genome Sequencing Center for Infectious Disease"/>
            <person name="Wu L."/>
            <person name="Ma J."/>
        </authorList>
    </citation>
    <scope>NUCLEOTIDE SEQUENCE [LARGE SCALE GENOMIC DNA]</scope>
    <source>
        <strain evidence="3">JCM 17555</strain>
    </source>
</reference>
<proteinExistence type="predicted"/>
<sequence>MSENPILIGHRGARGEAPENTLQGFEWAWTNGIRSFEFDLQLSADGELFILHDEDLIRTCGVAGRAADLSLEALRAFDGRKVGPPWPAPCRIPALQEVLDLLLQAPEQVEQVQLEVKTTDTATLKRLCDRLSAALASLPKTLLTKCVVTSFNPLVPGLIQAADVTGLRQGLAVEDKPVLQALLTNSMSGLDLVALNHQMVTGEVVQRLRHMGLEVSCWTVNASQDWQRVCAAGVDSVITDHPLRMQQIQQHQF</sequence>
<dbReference type="Gene3D" id="3.20.20.190">
    <property type="entry name" value="Phosphatidylinositol (PI) phosphodiesterase"/>
    <property type="match status" value="1"/>
</dbReference>
<dbReference type="PANTHER" id="PTHR46211:SF1">
    <property type="entry name" value="GLYCEROPHOSPHODIESTER PHOSPHODIESTERASE, CYTOPLASMIC"/>
    <property type="match status" value="1"/>
</dbReference>
<dbReference type="RefSeq" id="WP_344809552.1">
    <property type="nucleotide sequence ID" value="NZ_BAABBO010000022.1"/>
</dbReference>
<evidence type="ECO:0000259" key="1">
    <source>
        <dbReference type="PROSITE" id="PS51704"/>
    </source>
</evidence>
<accession>A0ABP7Q8W2</accession>
<protein>
    <submittedName>
        <fullName evidence="2">Glycerophosphodiester phosphodiesterase</fullName>
    </submittedName>
</protein>
<evidence type="ECO:0000313" key="3">
    <source>
        <dbReference type="Proteomes" id="UP001501337"/>
    </source>
</evidence>
<dbReference type="Proteomes" id="UP001501337">
    <property type="component" value="Unassembled WGS sequence"/>
</dbReference>
<dbReference type="Pfam" id="PF03009">
    <property type="entry name" value="GDPD"/>
    <property type="match status" value="1"/>
</dbReference>
<name>A0ABP7Q8W2_9GAMM</name>
<feature type="domain" description="GP-PDE" evidence="1">
    <location>
        <begin position="5"/>
        <end position="249"/>
    </location>
</feature>
<gene>
    <name evidence="2" type="ORF">GCM10022278_38900</name>
</gene>
<dbReference type="InterPro" id="IPR030395">
    <property type="entry name" value="GP_PDE_dom"/>
</dbReference>
<dbReference type="PROSITE" id="PS51704">
    <property type="entry name" value="GP_PDE"/>
    <property type="match status" value="1"/>
</dbReference>
<evidence type="ECO:0000313" key="2">
    <source>
        <dbReference type="EMBL" id="GAA3978456.1"/>
    </source>
</evidence>
<comment type="caution">
    <text evidence="2">The sequence shown here is derived from an EMBL/GenBank/DDBJ whole genome shotgun (WGS) entry which is preliminary data.</text>
</comment>
<dbReference type="InterPro" id="IPR017946">
    <property type="entry name" value="PLC-like_Pdiesterase_TIM-brl"/>
</dbReference>
<organism evidence="2 3">
    <name type="scientific">Allohahella marinimesophila</name>
    <dbReference type="NCBI Taxonomy" id="1054972"/>
    <lineage>
        <taxon>Bacteria</taxon>
        <taxon>Pseudomonadati</taxon>
        <taxon>Pseudomonadota</taxon>
        <taxon>Gammaproteobacteria</taxon>
        <taxon>Oceanospirillales</taxon>
        <taxon>Hahellaceae</taxon>
        <taxon>Allohahella</taxon>
    </lineage>
</organism>